<dbReference type="InterPro" id="IPR051242">
    <property type="entry name" value="WD-EF-hand_domain"/>
</dbReference>
<dbReference type="EMBL" id="PGGS01000124">
    <property type="protein sequence ID" value="PNH08562.1"/>
    <property type="molecule type" value="Genomic_DNA"/>
</dbReference>
<feature type="compositionally biased region" description="Gly residues" evidence="2">
    <location>
        <begin position="14"/>
        <end position="36"/>
    </location>
</feature>
<feature type="compositionally biased region" description="Low complexity" evidence="2">
    <location>
        <begin position="309"/>
        <end position="319"/>
    </location>
</feature>
<dbReference type="Proteomes" id="UP000236333">
    <property type="component" value="Unassembled WGS sequence"/>
</dbReference>
<evidence type="ECO:0008006" key="5">
    <source>
        <dbReference type="Google" id="ProtNLM"/>
    </source>
</evidence>
<proteinExistence type="predicted"/>
<dbReference type="InterPro" id="IPR001680">
    <property type="entry name" value="WD40_rpt"/>
</dbReference>
<keyword evidence="4" id="KW-1185">Reference proteome</keyword>
<evidence type="ECO:0000256" key="1">
    <source>
        <dbReference type="ARBA" id="ARBA00022737"/>
    </source>
</evidence>
<reference evidence="3 4" key="1">
    <citation type="journal article" date="2017" name="Mol. Biol. Evol.">
        <title>The 4-celled Tetrabaena socialis nuclear genome reveals the essential components for genetic control of cell number at the origin of multicellularity in the volvocine lineage.</title>
        <authorList>
            <person name="Featherston J."/>
            <person name="Arakaki Y."/>
            <person name="Hanschen E.R."/>
            <person name="Ferris P.J."/>
            <person name="Michod R.E."/>
            <person name="Olson B.J.S.C."/>
            <person name="Nozaki H."/>
            <person name="Durand P.M."/>
        </authorList>
    </citation>
    <scope>NUCLEOTIDE SEQUENCE [LARGE SCALE GENOMIC DNA]</scope>
    <source>
        <strain evidence="3 4">NIES-571</strain>
    </source>
</reference>
<evidence type="ECO:0000313" key="3">
    <source>
        <dbReference type="EMBL" id="PNH08562.1"/>
    </source>
</evidence>
<evidence type="ECO:0000313" key="4">
    <source>
        <dbReference type="Proteomes" id="UP000236333"/>
    </source>
</evidence>
<sequence>MTQAVPITESVPGGPAGMGHGGTRGGRGSSASGGPGRNSYVPKYSSEPQSGTDAINQVWVWNMDSCAPKRRMVAPGTASRPANERAVEALGFLSGPGRLRSVLVAVGADRWMRLWDVLDGTLLAERFTGHRQSETVQALALDGTNTRIATGDSGGMIKVRQQRGGAGRGGAAGEKCEEVWDISRFSGGPLSQAAAAIAIREVALWRGHSAHVTSLDWVVLEAPPATAPGSGSADGSGRPAVFLISSSADCTVTLWSDSGVRVGTFGQNTWGLQERNTWVDQETIALDERDTWIMEASRVIPRTQPQGPEPAADADGSAPGPRPLSPVLGGAASGGPGGARPDSAMPGEIALVCETSFAQRAERRSSVRRMMSTSTRASSLTGMQPQQQHPPQQQQQQQLGAGGAGGAPLVPSSRTRSAAPPGSAAAAATAAAVAAAAGADGGSGGGAAPSERSLGLRRSISVVARAECLVEESNSEEDQGESSATSGDHDSDGEVPAALWLHDFDAARNRRLPAEGSGGAGGGGGMRGYGGAGRAGVAHLVKLTELAALQERPPTSYMSSRRGVATAAGVLTQAHGSPTRPGTSTSVSSARRRP</sequence>
<dbReference type="PANTHER" id="PTHR44324">
    <property type="entry name" value="WD40 REPEAT DOMAIN 95"/>
    <property type="match status" value="1"/>
</dbReference>
<evidence type="ECO:0000256" key="2">
    <source>
        <dbReference type="SAM" id="MobiDB-lite"/>
    </source>
</evidence>
<name>A0A2J8A7Q1_9CHLO</name>
<feature type="region of interest" description="Disordered" evidence="2">
    <location>
        <begin position="1"/>
        <end position="50"/>
    </location>
</feature>
<feature type="region of interest" description="Disordered" evidence="2">
    <location>
        <begin position="300"/>
        <end position="345"/>
    </location>
</feature>
<keyword evidence="1" id="KW-0677">Repeat</keyword>
<protein>
    <recommendedName>
        <fullName evidence="5">WD repeat domain-containing protein</fullName>
    </recommendedName>
</protein>
<comment type="caution">
    <text evidence="3">The sequence shown here is derived from an EMBL/GenBank/DDBJ whole genome shotgun (WGS) entry which is preliminary data.</text>
</comment>
<gene>
    <name evidence="3" type="ORF">TSOC_004860</name>
</gene>
<feature type="region of interest" description="Disordered" evidence="2">
    <location>
        <begin position="470"/>
        <end position="494"/>
    </location>
</feature>
<dbReference type="InterPro" id="IPR015943">
    <property type="entry name" value="WD40/YVTN_repeat-like_dom_sf"/>
</dbReference>
<organism evidence="3 4">
    <name type="scientific">Tetrabaena socialis</name>
    <dbReference type="NCBI Taxonomy" id="47790"/>
    <lineage>
        <taxon>Eukaryota</taxon>
        <taxon>Viridiplantae</taxon>
        <taxon>Chlorophyta</taxon>
        <taxon>core chlorophytes</taxon>
        <taxon>Chlorophyceae</taxon>
        <taxon>CS clade</taxon>
        <taxon>Chlamydomonadales</taxon>
        <taxon>Tetrabaenaceae</taxon>
        <taxon>Tetrabaena</taxon>
    </lineage>
</organism>
<dbReference type="InterPro" id="IPR036322">
    <property type="entry name" value="WD40_repeat_dom_sf"/>
</dbReference>
<dbReference type="AlphaFoldDB" id="A0A2J8A7Q1"/>
<feature type="region of interest" description="Disordered" evidence="2">
    <location>
        <begin position="570"/>
        <end position="594"/>
    </location>
</feature>
<dbReference type="SUPFAM" id="SSF50978">
    <property type="entry name" value="WD40 repeat-like"/>
    <property type="match status" value="1"/>
</dbReference>
<dbReference type="PANTHER" id="PTHR44324:SF4">
    <property type="entry name" value="WD40 REPEAT DOMAIN 95"/>
    <property type="match status" value="1"/>
</dbReference>
<dbReference type="SMART" id="SM00320">
    <property type="entry name" value="WD40"/>
    <property type="match status" value="2"/>
</dbReference>
<feature type="compositionally biased region" description="Polar residues" evidence="2">
    <location>
        <begin position="574"/>
        <end position="594"/>
    </location>
</feature>
<accession>A0A2J8A7Q1</accession>
<dbReference type="OrthoDB" id="75172at2759"/>
<feature type="compositionally biased region" description="Acidic residues" evidence="2">
    <location>
        <begin position="470"/>
        <end position="480"/>
    </location>
</feature>
<dbReference type="Gene3D" id="2.130.10.10">
    <property type="entry name" value="YVTN repeat-like/Quinoprotein amine dehydrogenase"/>
    <property type="match status" value="1"/>
</dbReference>
<feature type="compositionally biased region" description="Low complexity" evidence="2">
    <location>
        <begin position="368"/>
        <end position="399"/>
    </location>
</feature>
<feature type="region of interest" description="Disordered" evidence="2">
    <location>
        <begin position="360"/>
        <end position="423"/>
    </location>
</feature>